<feature type="chain" id="PRO_5046431592" evidence="1">
    <location>
        <begin position="28"/>
        <end position="87"/>
    </location>
</feature>
<protein>
    <submittedName>
        <fullName evidence="2">Uncharacterized protein</fullName>
    </submittedName>
</protein>
<feature type="signal peptide" evidence="1">
    <location>
        <begin position="1"/>
        <end position="27"/>
    </location>
</feature>
<dbReference type="Proteomes" id="UP001236369">
    <property type="component" value="Unassembled WGS sequence"/>
</dbReference>
<keyword evidence="3" id="KW-1185">Reference proteome</keyword>
<dbReference type="EMBL" id="JAUSVV010000002">
    <property type="protein sequence ID" value="MDQ0442067.1"/>
    <property type="molecule type" value="Genomic_DNA"/>
</dbReference>
<sequence length="87" mass="9254">MSGRRTKAAVVLAFVAAMLPLASGVRADPVAPQQRAAKDVESTSSVTLGRLSVKMLGVDRPWDPHICIGCDGNSGAPRTRFGHLRNR</sequence>
<reference evidence="2 3" key="1">
    <citation type="submission" date="2023-07" db="EMBL/GenBank/DDBJ databases">
        <title>Genomic Encyclopedia of Type Strains, Phase IV (KMG-IV): sequencing the most valuable type-strain genomes for metagenomic binning, comparative biology and taxonomic classification.</title>
        <authorList>
            <person name="Goeker M."/>
        </authorList>
    </citation>
    <scope>NUCLEOTIDE SEQUENCE [LARGE SCALE GENOMIC DNA]</scope>
    <source>
        <strain evidence="2 3">DSM 19562</strain>
    </source>
</reference>
<keyword evidence="1" id="KW-0732">Signal</keyword>
<proteinExistence type="predicted"/>
<gene>
    <name evidence="2" type="ORF">QO016_001550</name>
</gene>
<accession>A0ABU0HIB4</accession>
<evidence type="ECO:0000313" key="2">
    <source>
        <dbReference type="EMBL" id="MDQ0442067.1"/>
    </source>
</evidence>
<name>A0ABU0HIB4_9HYPH</name>
<evidence type="ECO:0000313" key="3">
    <source>
        <dbReference type="Proteomes" id="UP001236369"/>
    </source>
</evidence>
<comment type="caution">
    <text evidence="2">The sequence shown here is derived from an EMBL/GenBank/DDBJ whole genome shotgun (WGS) entry which is preliminary data.</text>
</comment>
<organism evidence="2 3">
    <name type="scientific">Methylobacterium persicinum</name>
    <dbReference type="NCBI Taxonomy" id="374426"/>
    <lineage>
        <taxon>Bacteria</taxon>
        <taxon>Pseudomonadati</taxon>
        <taxon>Pseudomonadota</taxon>
        <taxon>Alphaproteobacteria</taxon>
        <taxon>Hyphomicrobiales</taxon>
        <taxon>Methylobacteriaceae</taxon>
        <taxon>Methylobacterium</taxon>
    </lineage>
</organism>
<evidence type="ECO:0000256" key="1">
    <source>
        <dbReference type="SAM" id="SignalP"/>
    </source>
</evidence>